<comment type="caution">
    <text evidence="1">The sequence shown here is derived from an EMBL/GenBank/DDBJ whole genome shotgun (WGS) entry which is preliminary data.</text>
</comment>
<keyword evidence="2" id="KW-1185">Reference proteome</keyword>
<gene>
    <name evidence="1" type="ORF">VA599_02715</name>
</gene>
<evidence type="ECO:0000313" key="1">
    <source>
        <dbReference type="EMBL" id="MEN7429640.1"/>
    </source>
</evidence>
<accession>A0ABV0CEN9</accession>
<reference evidence="1 2" key="1">
    <citation type="submission" date="2023-12" db="EMBL/GenBank/DDBJ databases">
        <title>Chromobacterium sp. strain TRC.1.1.SA producing antimicrobial pigment.</title>
        <authorList>
            <person name="Verma N."/>
            <person name="Choksket S."/>
            <person name="Pinnaka A.K."/>
            <person name="Korpole S."/>
        </authorList>
    </citation>
    <scope>NUCLEOTIDE SEQUENCE [LARGE SCALE GENOMIC DNA]</scope>
    <source>
        <strain evidence="1 2">TRC1.1.SA</strain>
    </source>
</reference>
<sequence length="158" mass="17435">MTLPASGALSARDLNKELGRGEAQNGSANDLAFRQLAKVSAGGYSASAFYGKRRPIEITLSDTVVSSHYNTGGTWPWQTERDVSSKIAYAEGYYLTYKWKQVGPENPKVRPFVWDDKSWVTFTSMEPVKDVKFQLYVYDGVTKDLLGVSPVVSVTLGP</sequence>
<dbReference type="Proteomes" id="UP001405405">
    <property type="component" value="Unassembled WGS sequence"/>
</dbReference>
<dbReference type="EMBL" id="JAYFSJ010000002">
    <property type="protein sequence ID" value="MEN7429640.1"/>
    <property type="molecule type" value="Genomic_DNA"/>
</dbReference>
<protein>
    <submittedName>
        <fullName evidence="1">Uncharacterized protein</fullName>
    </submittedName>
</protein>
<dbReference type="RefSeq" id="WP_346787592.1">
    <property type="nucleotide sequence ID" value="NZ_JAYFSJ010000002.1"/>
</dbReference>
<proteinExistence type="predicted"/>
<evidence type="ECO:0000313" key="2">
    <source>
        <dbReference type="Proteomes" id="UP001405405"/>
    </source>
</evidence>
<organism evidence="1 2">
    <name type="scientific">Chromobacterium indicum</name>
    <dbReference type="NCBI Taxonomy" id="3110228"/>
    <lineage>
        <taxon>Bacteria</taxon>
        <taxon>Pseudomonadati</taxon>
        <taxon>Pseudomonadota</taxon>
        <taxon>Betaproteobacteria</taxon>
        <taxon>Neisseriales</taxon>
        <taxon>Chromobacteriaceae</taxon>
        <taxon>Chromobacterium</taxon>
    </lineage>
</organism>
<name>A0ABV0CEN9_9NEIS</name>